<protein>
    <recommendedName>
        <fullName evidence="2">WSC domain-containing protein</fullName>
    </recommendedName>
</protein>
<accession>A0AA39YNM4</accession>
<evidence type="ECO:0000313" key="4">
    <source>
        <dbReference type="Proteomes" id="UP001174936"/>
    </source>
</evidence>
<comment type="caution">
    <text evidence="3">The sequence shown here is derived from an EMBL/GenBank/DDBJ whole genome shotgun (WGS) entry which is preliminary data.</text>
</comment>
<dbReference type="AlphaFoldDB" id="A0AA39YNM4"/>
<evidence type="ECO:0000313" key="3">
    <source>
        <dbReference type="EMBL" id="KAK0655892.1"/>
    </source>
</evidence>
<keyword evidence="1" id="KW-0732">Signal</keyword>
<gene>
    <name evidence="3" type="ORF">B0T16DRAFT_451518</name>
</gene>
<dbReference type="PROSITE" id="PS51212">
    <property type="entry name" value="WSC"/>
    <property type="match status" value="2"/>
</dbReference>
<feature type="domain" description="WSC" evidence="2">
    <location>
        <begin position="72"/>
        <end position="168"/>
    </location>
</feature>
<feature type="signal peptide" evidence="1">
    <location>
        <begin position="1"/>
        <end position="23"/>
    </location>
</feature>
<feature type="chain" id="PRO_5041411500" description="WSC domain-containing protein" evidence="1">
    <location>
        <begin position="24"/>
        <end position="729"/>
    </location>
</feature>
<sequence>MRLSLPATRALVAVAGLLGLADAQGTYEPVRYEPAQCGDESFVYQGCYTGTFGQLAPFFPFTPADVLPPAGGFPSTGFYTEGSYPGFTDDPDNIYDNSFTPLDCARVCRAYGFRVMALGLNQCSCGTLLPYELLGTESISGGACNNFCGGDSTQRCGGPPLTGAGITGADAVTVSYYYDPTFANYTLLPGGNAFDPGVINPLLADDYRHLGCYRLTAGLVTDSSAADPAFIPTDDRYITPATPITSAEGCFELCAGLGYPLVSVVRLDAPSWQCKCGTAFSNNDYRVRPELIPVASDCTYTCDTGSEDCDPENPATRCCAKPGSSFAPVYINPLLQGCYSPRIPGFKTDVNDRTYECYEPDLSLVGPPPAAVRLTPPAAATRLAVADEALDRPPVVNTTVGTLRSYYLYGCVDVDAGGLVPALLGALNSLVLGTGPITTLQDCANACGNRINISGLVTLFPLAYFGMTVNNQCVCGTGLLGGPPPADRMGSCNVACTGNSTQACGAPGFALVYRLGSVDTGAPADVPAYSAYSSTYLALPRPTPYACIPGFVTSVSTLTELTTVTATEVVTSPTTIVSGSVTVTQNATATVTTTFTTALAEYTRTLIDPAATLTRNITLIDPTSIRTLLDPAVTTTLLATVTRDGVTITKTVTGISQGTGPVQECYDAGCTLRLGYGALRLPFATPVPAQCRIETRSWRYGATTLLPRMPRMVEAAELEVTESPDMPNM</sequence>
<reference evidence="3" key="1">
    <citation type="submission" date="2023-06" db="EMBL/GenBank/DDBJ databases">
        <title>Genome-scale phylogeny and comparative genomics of the fungal order Sordariales.</title>
        <authorList>
            <consortium name="Lawrence Berkeley National Laboratory"/>
            <person name="Hensen N."/>
            <person name="Bonometti L."/>
            <person name="Westerberg I."/>
            <person name="Brannstrom I.O."/>
            <person name="Guillou S."/>
            <person name="Cros-Aarteil S."/>
            <person name="Calhoun S."/>
            <person name="Haridas S."/>
            <person name="Kuo A."/>
            <person name="Mondo S."/>
            <person name="Pangilinan J."/>
            <person name="Riley R."/>
            <person name="Labutti K."/>
            <person name="Andreopoulos B."/>
            <person name="Lipzen A."/>
            <person name="Chen C."/>
            <person name="Yanf M."/>
            <person name="Daum C."/>
            <person name="Ng V."/>
            <person name="Clum A."/>
            <person name="Steindorff A."/>
            <person name="Ohm R."/>
            <person name="Martin F."/>
            <person name="Silar P."/>
            <person name="Natvig D."/>
            <person name="Lalanne C."/>
            <person name="Gautier V."/>
            <person name="Ament-Velasquez S.L."/>
            <person name="Kruys A."/>
            <person name="Hutchinson M.I."/>
            <person name="Powell A.J."/>
            <person name="Barry K."/>
            <person name="Miller A.N."/>
            <person name="Grigoriev I.V."/>
            <person name="Debuchy R."/>
            <person name="Gladieux P."/>
            <person name="Thoren M.H."/>
            <person name="Johannesson H."/>
        </authorList>
    </citation>
    <scope>NUCLEOTIDE SEQUENCE</scope>
    <source>
        <strain evidence="3">SMH2532-1</strain>
    </source>
</reference>
<proteinExistence type="predicted"/>
<keyword evidence="4" id="KW-1185">Reference proteome</keyword>
<name>A0AA39YNM4_9PEZI</name>
<feature type="domain" description="WSC" evidence="2">
    <location>
        <begin position="405"/>
        <end position="516"/>
    </location>
</feature>
<dbReference type="Pfam" id="PF01822">
    <property type="entry name" value="WSC"/>
    <property type="match status" value="1"/>
</dbReference>
<dbReference type="InterPro" id="IPR002889">
    <property type="entry name" value="WSC_carb-bd"/>
</dbReference>
<evidence type="ECO:0000259" key="2">
    <source>
        <dbReference type="PROSITE" id="PS51212"/>
    </source>
</evidence>
<evidence type="ECO:0000256" key="1">
    <source>
        <dbReference type="SAM" id="SignalP"/>
    </source>
</evidence>
<organism evidence="3 4">
    <name type="scientific">Cercophora newfieldiana</name>
    <dbReference type="NCBI Taxonomy" id="92897"/>
    <lineage>
        <taxon>Eukaryota</taxon>
        <taxon>Fungi</taxon>
        <taxon>Dikarya</taxon>
        <taxon>Ascomycota</taxon>
        <taxon>Pezizomycotina</taxon>
        <taxon>Sordariomycetes</taxon>
        <taxon>Sordariomycetidae</taxon>
        <taxon>Sordariales</taxon>
        <taxon>Lasiosphaeriaceae</taxon>
        <taxon>Cercophora</taxon>
    </lineage>
</organism>
<dbReference type="Proteomes" id="UP001174936">
    <property type="component" value="Unassembled WGS sequence"/>
</dbReference>
<dbReference type="EMBL" id="JAULSV010000001">
    <property type="protein sequence ID" value="KAK0655892.1"/>
    <property type="molecule type" value="Genomic_DNA"/>
</dbReference>